<evidence type="ECO:0008006" key="2">
    <source>
        <dbReference type="Google" id="ProtNLM"/>
    </source>
</evidence>
<protein>
    <recommendedName>
        <fullName evidence="2">Zinc finger, CCHC-type</fullName>
    </recommendedName>
</protein>
<dbReference type="EMBL" id="BKCJ010009984">
    <property type="protein sequence ID" value="GEU89536.1"/>
    <property type="molecule type" value="Genomic_DNA"/>
</dbReference>
<gene>
    <name evidence="1" type="ORF">Tci_061514</name>
</gene>
<evidence type="ECO:0000313" key="1">
    <source>
        <dbReference type="EMBL" id="GEU89536.1"/>
    </source>
</evidence>
<organism evidence="1">
    <name type="scientific">Tanacetum cinerariifolium</name>
    <name type="common">Dalmatian daisy</name>
    <name type="synonym">Chrysanthemum cinerariifolium</name>
    <dbReference type="NCBI Taxonomy" id="118510"/>
    <lineage>
        <taxon>Eukaryota</taxon>
        <taxon>Viridiplantae</taxon>
        <taxon>Streptophyta</taxon>
        <taxon>Embryophyta</taxon>
        <taxon>Tracheophyta</taxon>
        <taxon>Spermatophyta</taxon>
        <taxon>Magnoliopsida</taxon>
        <taxon>eudicotyledons</taxon>
        <taxon>Gunneridae</taxon>
        <taxon>Pentapetalae</taxon>
        <taxon>asterids</taxon>
        <taxon>campanulids</taxon>
        <taxon>Asterales</taxon>
        <taxon>Asteraceae</taxon>
        <taxon>Asteroideae</taxon>
        <taxon>Anthemideae</taxon>
        <taxon>Anthemidinae</taxon>
        <taxon>Tanacetum</taxon>
    </lineage>
</organism>
<dbReference type="AlphaFoldDB" id="A0A6L2NTU5"/>
<accession>A0A6L2NTU5</accession>
<sequence length="422" mass="47803">MKDMGEADVILGIKIKRENRGIVITQSYYIEKILKKFNRENYSSVSTPMNPVEKLKSNTGKPVDQLEYSRAIGCLMYVMTSTRPDITYVVGRLSRFTSNPRRQHLKEKTKVFKYLRGTKDYGLSYVGYPLVLEGIQIMAIRNLIYEIPIWLKPKVPISIRCDSAPTMAKAFSQVYNGKSRHLGVRHSVIKTLIMKSTKYLILLEYITTASSRNDPCSLVVFGGVHEQIRRIFLDGYGVLDVRTALILHSSLLCDCVITFSSIGIKSHGVDCLDLCLVDFRACVLRLLVKFVGFAFLENFVLNRSINMASLADKAILSGVDNHPPMLKKDMYDSWKSRMELYMLNRQHGRMILSSVEQGSLIWPSVEVDGVTRLKKYSKLSAAEAIQADCDVKATNIILQGLPPEVYALVSTHKVAKELWERN</sequence>
<name>A0A6L2NTU5_TANCI</name>
<dbReference type="PANTHER" id="PTHR11439:SF521">
    <property type="entry name" value="RNA-DIRECTED DNA POLYMERASE"/>
    <property type="match status" value="1"/>
</dbReference>
<proteinExistence type="predicted"/>
<comment type="caution">
    <text evidence="1">The sequence shown here is derived from an EMBL/GenBank/DDBJ whole genome shotgun (WGS) entry which is preliminary data.</text>
</comment>
<reference evidence="1" key="1">
    <citation type="journal article" date="2019" name="Sci. Rep.">
        <title>Draft genome of Tanacetum cinerariifolium, the natural source of mosquito coil.</title>
        <authorList>
            <person name="Yamashiro T."/>
            <person name="Shiraishi A."/>
            <person name="Satake H."/>
            <person name="Nakayama K."/>
        </authorList>
    </citation>
    <scope>NUCLEOTIDE SEQUENCE</scope>
</reference>
<dbReference type="PANTHER" id="PTHR11439">
    <property type="entry name" value="GAG-POL-RELATED RETROTRANSPOSON"/>
    <property type="match status" value="1"/>
</dbReference>